<name>A0A8S5P4V7_9CAUD</name>
<organism evidence="1">
    <name type="scientific">Siphoviridae sp. ctQtc11</name>
    <dbReference type="NCBI Taxonomy" id="2825497"/>
    <lineage>
        <taxon>Viruses</taxon>
        <taxon>Duplodnaviria</taxon>
        <taxon>Heunggongvirae</taxon>
        <taxon>Uroviricota</taxon>
        <taxon>Caudoviricetes</taxon>
    </lineage>
</organism>
<protein>
    <submittedName>
        <fullName evidence="1">Putative viral replication protein</fullName>
    </submittedName>
</protein>
<reference evidence="1" key="1">
    <citation type="journal article" date="2021" name="Proc. Natl. Acad. Sci. U.S.A.">
        <title>A Catalog of Tens of Thousands of Viruses from Human Metagenomes Reveals Hidden Associations with Chronic Diseases.</title>
        <authorList>
            <person name="Tisza M.J."/>
            <person name="Buck C.B."/>
        </authorList>
    </citation>
    <scope>NUCLEOTIDE SEQUENCE</scope>
    <source>
        <strain evidence="1">CtQtc11</strain>
    </source>
</reference>
<proteinExistence type="predicted"/>
<sequence>MHYVYSLEYHGRLHIQLHMYIKNKIRRKLWIQFLQN</sequence>
<evidence type="ECO:0000313" key="1">
    <source>
        <dbReference type="EMBL" id="DAE01457.1"/>
    </source>
</evidence>
<accession>A0A8S5P4V7</accession>
<dbReference type="EMBL" id="BK015325">
    <property type="protein sequence ID" value="DAE01457.1"/>
    <property type="molecule type" value="Genomic_DNA"/>
</dbReference>